<organism evidence="2 3">
    <name type="scientific">Sediminibacterium goheungense</name>
    <dbReference type="NCBI Taxonomy" id="1086393"/>
    <lineage>
        <taxon>Bacteria</taxon>
        <taxon>Pseudomonadati</taxon>
        <taxon>Bacteroidota</taxon>
        <taxon>Chitinophagia</taxon>
        <taxon>Chitinophagales</taxon>
        <taxon>Chitinophagaceae</taxon>
        <taxon>Sediminibacterium</taxon>
    </lineage>
</organism>
<feature type="transmembrane region" description="Helical" evidence="1">
    <location>
        <begin position="65"/>
        <end position="84"/>
    </location>
</feature>
<keyword evidence="3" id="KW-1185">Reference proteome</keyword>
<accession>A0A4V3C5C9</accession>
<keyword evidence="1" id="KW-0472">Membrane</keyword>
<evidence type="ECO:0000313" key="3">
    <source>
        <dbReference type="Proteomes" id="UP000295741"/>
    </source>
</evidence>
<sequence>MEASVKTKSVNGKWEKVAYAVFLVAGIYFLLKPDYGTAVVFWGLAPVFDPFDAKIPFGKRPLYQRIWLVVHVAITMSIFVLLLTNNR</sequence>
<feature type="transmembrane region" description="Helical" evidence="1">
    <location>
        <begin position="21"/>
        <end position="45"/>
    </location>
</feature>
<dbReference type="OrthoDB" id="962439at2"/>
<evidence type="ECO:0000313" key="2">
    <source>
        <dbReference type="EMBL" id="TDO29378.1"/>
    </source>
</evidence>
<name>A0A4V3C5C9_9BACT</name>
<comment type="caution">
    <text evidence="2">The sequence shown here is derived from an EMBL/GenBank/DDBJ whole genome shotgun (WGS) entry which is preliminary data.</text>
</comment>
<dbReference type="Proteomes" id="UP000295741">
    <property type="component" value="Unassembled WGS sequence"/>
</dbReference>
<gene>
    <name evidence="2" type="ORF">BC659_1467</name>
</gene>
<proteinExistence type="predicted"/>
<reference evidence="2 3" key="1">
    <citation type="submission" date="2019-03" db="EMBL/GenBank/DDBJ databases">
        <title>Genomic Encyclopedia of Archaeal and Bacterial Type Strains, Phase II (KMG-II): from individual species to whole genera.</title>
        <authorList>
            <person name="Goeker M."/>
        </authorList>
    </citation>
    <scope>NUCLEOTIDE SEQUENCE [LARGE SCALE GENOMIC DNA]</scope>
    <source>
        <strain evidence="2 3">DSM 28323</strain>
    </source>
</reference>
<evidence type="ECO:0000256" key="1">
    <source>
        <dbReference type="SAM" id="Phobius"/>
    </source>
</evidence>
<keyword evidence="1" id="KW-0812">Transmembrane</keyword>
<evidence type="ECO:0008006" key="4">
    <source>
        <dbReference type="Google" id="ProtNLM"/>
    </source>
</evidence>
<dbReference type="EMBL" id="SNWP01000010">
    <property type="protein sequence ID" value="TDO29378.1"/>
    <property type="molecule type" value="Genomic_DNA"/>
</dbReference>
<protein>
    <recommendedName>
        <fullName evidence="4">SPW repeat-containing protein</fullName>
    </recommendedName>
</protein>
<dbReference type="RefSeq" id="WP_133473981.1">
    <property type="nucleotide sequence ID" value="NZ_SNWP01000010.1"/>
</dbReference>
<dbReference type="AlphaFoldDB" id="A0A4V3C5C9"/>
<keyword evidence="1" id="KW-1133">Transmembrane helix</keyword>